<dbReference type="RefSeq" id="WP_096999869.1">
    <property type="nucleotide sequence ID" value="NZ_OBEI01000002.1"/>
</dbReference>
<keyword evidence="2" id="KW-1185">Reference proteome</keyword>
<reference evidence="2" key="1">
    <citation type="submission" date="2017-09" db="EMBL/GenBank/DDBJ databases">
        <authorList>
            <person name="Varghese N."/>
            <person name="Submissions S."/>
        </authorList>
    </citation>
    <scope>NUCLEOTIDE SEQUENCE [LARGE SCALE GENOMIC DNA]</scope>
    <source>
        <strain evidence="2">DSM 15103</strain>
    </source>
</reference>
<sequence>MNKKIFYIFLFLFSFLSGLIYTFPADRVISYYLKKADIGYTDVEGDIFSIKITDFSIGKVYINSLSIKNLLLLIEFYIDKEKIASFSPLNRSVYLLFDRFDIDKAVKGIKGKITGENYLRLVEDNVYVKGKGDIYIENYPEYMLKDIHISYDIKEGKKNKIKAQIKSSIVQGDFSGELFLPVSIKKGYIKGFFKGEMLEKKVKQNIFFRF</sequence>
<dbReference type="Proteomes" id="UP000219036">
    <property type="component" value="Unassembled WGS sequence"/>
</dbReference>
<dbReference type="EMBL" id="OBEI01000002">
    <property type="protein sequence ID" value="SNZ06465.1"/>
    <property type="molecule type" value="Genomic_DNA"/>
</dbReference>
<gene>
    <name evidence="1" type="ORF">SAMN06265182_0685</name>
</gene>
<accession>A0A285NAG8</accession>
<name>A0A285NAG8_9AQUI</name>
<protein>
    <submittedName>
        <fullName evidence="1">Uncharacterized protein</fullName>
    </submittedName>
</protein>
<organism evidence="1 2">
    <name type="scientific">Persephonella hydrogeniphila</name>
    <dbReference type="NCBI Taxonomy" id="198703"/>
    <lineage>
        <taxon>Bacteria</taxon>
        <taxon>Pseudomonadati</taxon>
        <taxon>Aquificota</taxon>
        <taxon>Aquificia</taxon>
        <taxon>Aquificales</taxon>
        <taxon>Hydrogenothermaceae</taxon>
        <taxon>Persephonella</taxon>
    </lineage>
</organism>
<dbReference type="AlphaFoldDB" id="A0A285NAG8"/>
<proteinExistence type="predicted"/>
<evidence type="ECO:0000313" key="2">
    <source>
        <dbReference type="Proteomes" id="UP000219036"/>
    </source>
</evidence>
<evidence type="ECO:0000313" key="1">
    <source>
        <dbReference type="EMBL" id="SNZ06465.1"/>
    </source>
</evidence>